<comment type="caution">
    <text evidence="3">The sequence shown here is derived from an EMBL/GenBank/DDBJ whole genome shotgun (WGS) entry which is preliminary data.</text>
</comment>
<feature type="region of interest" description="Disordered" evidence="1">
    <location>
        <begin position="216"/>
        <end position="242"/>
    </location>
</feature>
<feature type="compositionally biased region" description="Low complexity" evidence="1">
    <location>
        <begin position="216"/>
        <end position="238"/>
    </location>
</feature>
<reference evidence="4" key="1">
    <citation type="submission" date="2017-01" db="EMBL/GenBank/DDBJ databases">
        <title>Comparative genomics of anhydrobiosis in the tardigrade Hypsibius dujardini.</title>
        <authorList>
            <person name="Yoshida Y."/>
            <person name="Koutsovoulos G."/>
            <person name="Laetsch D."/>
            <person name="Stevens L."/>
            <person name="Kumar S."/>
            <person name="Horikawa D."/>
            <person name="Ishino K."/>
            <person name="Komine S."/>
            <person name="Tomita M."/>
            <person name="Blaxter M."/>
            <person name="Arakawa K."/>
        </authorList>
    </citation>
    <scope>NUCLEOTIDE SEQUENCE [LARGE SCALE GENOMIC DNA]</scope>
    <source>
        <strain evidence="4">Z151</strain>
    </source>
</reference>
<dbReference type="Proteomes" id="UP000192578">
    <property type="component" value="Unassembled WGS sequence"/>
</dbReference>
<accession>A0A9X6RJZ2</accession>
<gene>
    <name evidence="3" type="ORF">BV898_14923</name>
</gene>
<name>A0A9X6RJZ2_HYPEX</name>
<sequence length="372" mass="37933">MFILAIVCVVLGAVLSPSVYGQSVQYPYAQGLATSNGTNPSGTLNLGNTASASYNPADGFQASSNTQNVATGPYASIVSSAVANVVTGNAEITGLNILANGNAFSNGNAATGTLENLDQGSAWYTNQVLGTAQSQIQGSGTMLNLWSTANATAYAEPPKTLSKALIEKKKKSITIRDVIFPYAQAAASSAATNPDGSINLSNIAQSTYNANNGFQAQASSHNSASGSGASIQSSAGTSVSTGNTGKLPYTVVGDGSANSLGNALTGTLQNLDRANGSFGSNVIGVGVSQIQGNGTSMQLSSTANGNTIGQAPNISAEKNKIVAQAPLKLQQRKLAPNVRYVALQTMRHQVAAAKMAARPGLHLHVKDRLSRH</sequence>
<evidence type="ECO:0000313" key="4">
    <source>
        <dbReference type="Proteomes" id="UP000192578"/>
    </source>
</evidence>
<protein>
    <submittedName>
        <fullName evidence="3">Uncharacterized protein</fullName>
    </submittedName>
</protein>
<feature type="signal peptide" evidence="2">
    <location>
        <begin position="1"/>
        <end position="21"/>
    </location>
</feature>
<feature type="chain" id="PRO_5040909157" evidence="2">
    <location>
        <begin position="22"/>
        <end position="372"/>
    </location>
</feature>
<dbReference type="AlphaFoldDB" id="A0A9X6RJZ2"/>
<organism evidence="3 4">
    <name type="scientific">Hypsibius exemplaris</name>
    <name type="common">Freshwater tardigrade</name>
    <dbReference type="NCBI Taxonomy" id="2072580"/>
    <lineage>
        <taxon>Eukaryota</taxon>
        <taxon>Metazoa</taxon>
        <taxon>Ecdysozoa</taxon>
        <taxon>Tardigrada</taxon>
        <taxon>Eutardigrada</taxon>
        <taxon>Parachela</taxon>
        <taxon>Hypsibioidea</taxon>
        <taxon>Hypsibiidae</taxon>
        <taxon>Hypsibius</taxon>
    </lineage>
</organism>
<keyword evidence="2" id="KW-0732">Signal</keyword>
<keyword evidence="4" id="KW-1185">Reference proteome</keyword>
<evidence type="ECO:0000313" key="3">
    <source>
        <dbReference type="EMBL" id="OWA50405.1"/>
    </source>
</evidence>
<dbReference type="EMBL" id="MTYJ01000192">
    <property type="protein sequence ID" value="OWA50405.1"/>
    <property type="molecule type" value="Genomic_DNA"/>
</dbReference>
<proteinExistence type="predicted"/>
<evidence type="ECO:0000256" key="1">
    <source>
        <dbReference type="SAM" id="MobiDB-lite"/>
    </source>
</evidence>
<evidence type="ECO:0000256" key="2">
    <source>
        <dbReference type="SAM" id="SignalP"/>
    </source>
</evidence>